<dbReference type="Gene3D" id="2.40.160.60">
    <property type="entry name" value="Outer membrane protein transport protein (OMPP1/FadL/TodX)"/>
    <property type="match status" value="1"/>
</dbReference>
<feature type="signal peptide" evidence="1">
    <location>
        <begin position="1"/>
        <end position="20"/>
    </location>
</feature>
<dbReference type="OrthoDB" id="975426at2"/>
<evidence type="ECO:0000256" key="1">
    <source>
        <dbReference type="SAM" id="SignalP"/>
    </source>
</evidence>
<proteinExistence type="predicted"/>
<dbReference type="Proteomes" id="UP000435357">
    <property type="component" value="Unassembled WGS sequence"/>
</dbReference>
<dbReference type="AlphaFoldDB" id="A0A6N6M4J6"/>
<comment type="caution">
    <text evidence="3">The sequence shown here is derived from an EMBL/GenBank/DDBJ whole genome shotgun (WGS) entry which is preliminary data.</text>
</comment>
<dbReference type="InterPro" id="IPR043781">
    <property type="entry name" value="DUF5723"/>
</dbReference>
<reference evidence="3 4" key="1">
    <citation type="submission" date="2019-09" db="EMBL/GenBank/DDBJ databases">
        <title>Genomes of Cryomorphaceae.</title>
        <authorList>
            <person name="Bowman J.P."/>
        </authorList>
    </citation>
    <scope>NUCLEOTIDE SEQUENCE [LARGE SCALE GENOMIC DNA]</scope>
    <source>
        <strain evidence="3 4">KCTC 52047</strain>
    </source>
</reference>
<dbReference type="RefSeq" id="WP_151169850.1">
    <property type="nucleotide sequence ID" value="NZ_WACR01000012.1"/>
</dbReference>
<name>A0A6N6M4J6_9FLAO</name>
<keyword evidence="4" id="KW-1185">Reference proteome</keyword>
<evidence type="ECO:0000313" key="4">
    <source>
        <dbReference type="Proteomes" id="UP000435357"/>
    </source>
</evidence>
<keyword evidence="1" id="KW-0732">Signal</keyword>
<accession>A0A6N6M4J6</accession>
<organism evidence="3 4">
    <name type="scientific">Salibacter halophilus</name>
    <dbReference type="NCBI Taxonomy" id="1803916"/>
    <lineage>
        <taxon>Bacteria</taxon>
        <taxon>Pseudomonadati</taxon>
        <taxon>Bacteroidota</taxon>
        <taxon>Flavobacteriia</taxon>
        <taxon>Flavobacteriales</taxon>
        <taxon>Salibacteraceae</taxon>
        <taxon>Salibacter</taxon>
    </lineage>
</organism>
<dbReference type="Pfam" id="PF18990">
    <property type="entry name" value="DUF5723"/>
    <property type="match status" value="1"/>
</dbReference>
<evidence type="ECO:0000259" key="2">
    <source>
        <dbReference type="Pfam" id="PF18990"/>
    </source>
</evidence>
<feature type="domain" description="DUF5723" evidence="2">
    <location>
        <begin position="40"/>
        <end position="418"/>
    </location>
</feature>
<protein>
    <submittedName>
        <fullName evidence="3">Porin family protein</fullName>
    </submittedName>
</protein>
<gene>
    <name evidence="3" type="ORF">F3059_12675</name>
</gene>
<evidence type="ECO:0000313" key="3">
    <source>
        <dbReference type="EMBL" id="KAB1062137.1"/>
    </source>
</evidence>
<feature type="chain" id="PRO_5026761728" evidence="1">
    <location>
        <begin position="21"/>
        <end position="450"/>
    </location>
</feature>
<sequence>MKNLVLPLIVFLFLSFNMNAQQETMLYGTSRIPQSFKLNPAMMPSTKLNIGIPATNMLFEVGKSKFKTKGIVTRSGDGYDVDVDALVNGFEDRNQVFMNFSSELLHGGFKVGNNYFQFNISERIGIKADFPKELAILFREVYEERYINQNLAVNNIRFSGYHTREFGFGYSRKINDKLNVGARFKLLYGVSNFYAESTDLYVDTQLRDEQDEVGGNITYQFRSSGYENYNEGNIENILYANGNWGAGFDLGAEYKFNDRISASASILDLGSSIRFKNDNHNYEQTNINVSLQPMDLVAFYFQNDSLSVEDQVQKFADSLQSEVDPVENGDAYTYSIPTRLFLSGTFDITKKHSVTLINQNIFSDQQNVSYVKAVYRGQIKNFFTGIVGYDLYNPYTKWSNLGLGFSINGGPFQFYLMTEDFVSVLIRPDDQIQPNLRLGMNLTFGKNEDE</sequence>
<dbReference type="EMBL" id="WACR01000012">
    <property type="protein sequence ID" value="KAB1062137.1"/>
    <property type="molecule type" value="Genomic_DNA"/>
</dbReference>